<evidence type="ECO:0000313" key="1">
    <source>
        <dbReference type="EMBL" id="MDR6209511.1"/>
    </source>
</evidence>
<evidence type="ECO:0000313" key="2">
    <source>
        <dbReference type="Proteomes" id="UP001261666"/>
    </source>
</evidence>
<name>A0ACC6IFG4_9ACTN</name>
<sequence>MITSLGRLIELRTARAHGNAVKIGLDSIEPHTGRFSGAGEGSGFSGEGVEFEPGDILFGKLRPYLAKIWLADRSGAAVGDFHVYRAGPLVDPAFLRWFLLSHVFLDPVKSSVFGAKMPRADWNFIKRLEVDIPAIGRQRAIADYLDRETTQIDTVIEEQQRLMTLLRERRRAEFDSVLTSGTTGRPMRLKHTVSAITQGWSPQAYPWPADGVEEWGVLKAGAANYGVFKPAENKQLPDEVAPRPDLVVRRGQIVVSRANTRDLVGSAALVEDDFPRLMLCDKLFAFDLDETLAYPPFVAMTLNTDYYRRLLEAEATGSSHSMQNISLSDITNLPLNLPPVTQQRELVQSIRARLDRIDRLIAEAERLVELSVERRAALIAAAVTGQIDVGAAA</sequence>
<gene>
    <name evidence="1" type="ORF">QE364_001211</name>
</gene>
<organism evidence="1 2">
    <name type="scientific">Nocardioides zeae</name>
    <dbReference type="NCBI Taxonomy" id="1457234"/>
    <lineage>
        <taxon>Bacteria</taxon>
        <taxon>Bacillati</taxon>
        <taxon>Actinomycetota</taxon>
        <taxon>Actinomycetes</taxon>
        <taxon>Propionibacteriales</taxon>
        <taxon>Nocardioidaceae</taxon>
        <taxon>Nocardioides</taxon>
    </lineage>
</organism>
<accession>A0ACC6IFG4</accession>
<comment type="caution">
    <text evidence="1">The sequence shown here is derived from an EMBL/GenBank/DDBJ whole genome shotgun (WGS) entry which is preliminary data.</text>
</comment>
<keyword evidence="2" id="KW-1185">Reference proteome</keyword>
<keyword evidence="1" id="KW-0378">Hydrolase</keyword>
<dbReference type="EC" id="3.1.21.3" evidence="1"/>
<protein>
    <submittedName>
        <fullName evidence="1">Type I restriction enzyme S subunit</fullName>
        <ecNumber evidence="1">3.1.21.3</ecNumber>
    </submittedName>
</protein>
<reference evidence="1" key="1">
    <citation type="submission" date="2023-08" db="EMBL/GenBank/DDBJ databases">
        <title>Functional and genomic diversity of the sorghum phyllosphere microbiome.</title>
        <authorList>
            <person name="Shade A."/>
        </authorList>
    </citation>
    <scope>NUCLEOTIDE SEQUENCE</scope>
    <source>
        <strain evidence="1">SORGH_AS_0885</strain>
    </source>
</reference>
<proteinExistence type="predicted"/>
<dbReference type="EMBL" id="JAVIZJ010000003">
    <property type="protein sequence ID" value="MDR6209511.1"/>
    <property type="molecule type" value="Genomic_DNA"/>
</dbReference>
<dbReference type="Proteomes" id="UP001261666">
    <property type="component" value="Unassembled WGS sequence"/>
</dbReference>